<evidence type="ECO:0000313" key="1">
    <source>
        <dbReference type="EMBL" id="BBU45550.1"/>
    </source>
</evidence>
<protein>
    <submittedName>
        <fullName evidence="1">Uncharacterized protein</fullName>
    </submittedName>
</protein>
<dbReference type="Gene3D" id="2.60.120.200">
    <property type="match status" value="1"/>
</dbReference>
<name>A0A0P7CS58_PSEPU</name>
<dbReference type="InterPro" id="IPR013320">
    <property type="entry name" value="ConA-like_dom_sf"/>
</dbReference>
<dbReference type="GeneID" id="49869250"/>
<dbReference type="SUPFAM" id="SSF49899">
    <property type="entry name" value="Concanavalin A-like lectins/glucanases"/>
    <property type="match status" value="1"/>
</dbReference>
<dbReference type="Pfam" id="PF08787">
    <property type="entry name" value="Alginate_lyase2"/>
    <property type="match status" value="1"/>
</dbReference>
<dbReference type="InterPro" id="IPR014895">
    <property type="entry name" value="Alginate_lyase_2"/>
</dbReference>
<dbReference type="AlphaFoldDB" id="A0A0P7CS58"/>
<dbReference type="Proteomes" id="UP000464661">
    <property type="component" value="Chromosome"/>
</dbReference>
<evidence type="ECO:0000313" key="2">
    <source>
        <dbReference type="Proteomes" id="UP000464661"/>
    </source>
</evidence>
<organism evidence="1 2">
    <name type="scientific">Pseudomonas putida</name>
    <name type="common">Arthrobacter siderocapsulatus</name>
    <dbReference type="NCBI Taxonomy" id="303"/>
    <lineage>
        <taxon>Bacteria</taxon>
        <taxon>Pseudomonadati</taxon>
        <taxon>Pseudomonadota</taxon>
        <taxon>Gammaproteobacteria</taxon>
        <taxon>Pseudomonadales</taxon>
        <taxon>Pseudomonadaceae</taxon>
        <taxon>Pseudomonas</taxon>
    </lineage>
</organism>
<dbReference type="EMBL" id="AP022324">
    <property type="protein sequence ID" value="BBU45550.1"/>
    <property type="molecule type" value="Genomic_DNA"/>
</dbReference>
<dbReference type="OrthoDB" id="5523885at2"/>
<proteinExistence type="predicted"/>
<dbReference type="RefSeq" id="WP_016711143.1">
    <property type="nucleotide sequence ID" value="NZ_AP022324.1"/>
</dbReference>
<gene>
    <name evidence="1" type="ORF">PPTS312_34650</name>
</gene>
<sequence>MTVDISNLIIATPVAVSSTNPVALELNGAEAIASYPSIVKVLSDGSIQFSAPTKGASSKSTRRTRCEWTETEDWTLASAQDHWNYQTMTLTKVNAAQKVVIAQMHVRGDDSPPVKVFWNKGNITLGFRRTYNQADPVNSTVLKGVPLGGRFIVSIHTTSAGVVNVTAKYNGVSGSSGNLQLDSTWAPRLFEFHGGIYNQVDYTDTTPADDGSICIISELSLIHR</sequence>
<accession>A0A0P7CS58</accession>
<reference evidence="1 2" key="1">
    <citation type="submission" date="2020-01" db="EMBL/GenBank/DDBJ databases">
        <title>Complete Genome Sequence of Pseudomonas putida Strain TS312, Harboring the HdtS type N-acyl-homoserine Lactone Synthase, Isolated from a Paper Mill.</title>
        <authorList>
            <person name="Hosoe A."/>
            <person name="Suenaga T."/>
            <person name="Sugi T."/>
            <person name="Izumi T."/>
            <person name="Nagai N."/>
            <person name="Terada A."/>
        </authorList>
    </citation>
    <scope>NUCLEOTIDE SEQUENCE [LARGE SCALE GENOMIC DNA]</scope>
    <source>
        <strain evidence="1 2">TS312</strain>
    </source>
</reference>